<evidence type="ECO:0000313" key="2">
    <source>
        <dbReference type="Proteomes" id="UP000887013"/>
    </source>
</evidence>
<evidence type="ECO:0000313" key="1">
    <source>
        <dbReference type="EMBL" id="GFU29095.1"/>
    </source>
</evidence>
<organism evidence="1 2">
    <name type="scientific">Nephila pilipes</name>
    <name type="common">Giant wood spider</name>
    <name type="synonym">Nephila maculata</name>
    <dbReference type="NCBI Taxonomy" id="299642"/>
    <lineage>
        <taxon>Eukaryota</taxon>
        <taxon>Metazoa</taxon>
        <taxon>Ecdysozoa</taxon>
        <taxon>Arthropoda</taxon>
        <taxon>Chelicerata</taxon>
        <taxon>Arachnida</taxon>
        <taxon>Araneae</taxon>
        <taxon>Araneomorphae</taxon>
        <taxon>Entelegynae</taxon>
        <taxon>Araneoidea</taxon>
        <taxon>Nephilidae</taxon>
        <taxon>Nephila</taxon>
    </lineage>
</organism>
<reference evidence="1" key="1">
    <citation type="submission" date="2020-08" db="EMBL/GenBank/DDBJ databases">
        <title>Multicomponent nature underlies the extraordinary mechanical properties of spider dragline silk.</title>
        <authorList>
            <person name="Kono N."/>
            <person name="Nakamura H."/>
            <person name="Mori M."/>
            <person name="Yoshida Y."/>
            <person name="Ohtoshi R."/>
            <person name="Malay A.D."/>
            <person name="Moran D.A.P."/>
            <person name="Tomita M."/>
            <person name="Numata K."/>
            <person name="Arakawa K."/>
        </authorList>
    </citation>
    <scope>NUCLEOTIDE SEQUENCE</scope>
</reference>
<comment type="caution">
    <text evidence="1">The sequence shown here is derived from an EMBL/GenBank/DDBJ whole genome shotgun (WGS) entry which is preliminary data.</text>
</comment>
<gene>
    <name evidence="1" type="ORF">NPIL_154911</name>
</gene>
<keyword evidence="2" id="KW-1185">Reference proteome</keyword>
<sequence>MSETISQLYSQAVNCEAHIHKETRWVRKSGDDGQKKDLAGPGFLRRLICVRPDIQAWVNLDCAPPSPPPVRRPSTFLLTCGEDLGVSPVRVTTPHIYSWKSKSSRINEHTEHHNHSHRGESKLTGISKSYGSQLSYLLLPRISVTIFSLTINNRNL</sequence>
<name>A0A8X6UG15_NEPPI</name>
<proteinExistence type="predicted"/>
<protein>
    <submittedName>
        <fullName evidence="1">Uncharacterized protein</fullName>
    </submittedName>
</protein>
<accession>A0A8X6UG15</accession>
<dbReference type="AlphaFoldDB" id="A0A8X6UG15"/>
<dbReference type="EMBL" id="BMAW01129144">
    <property type="protein sequence ID" value="GFU29095.1"/>
    <property type="molecule type" value="Genomic_DNA"/>
</dbReference>
<dbReference type="Proteomes" id="UP000887013">
    <property type="component" value="Unassembled WGS sequence"/>
</dbReference>